<protein>
    <recommendedName>
        <fullName evidence="3">Aspartic peptidase DDI1-type domain-containing protein</fullName>
    </recommendedName>
</protein>
<evidence type="ECO:0000313" key="1">
    <source>
        <dbReference type="Proteomes" id="UP001652660"/>
    </source>
</evidence>
<dbReference type="PANTHER" id="PTHR33067:SF31">
    <property type="entry name" value="RNA-DIRECTED DNA POLYMERASE"/>
    <property type="match status" value="1"/>
</dbReference>
<name>A0A6P6X988_COFAR</name>
<proteinExistence type="predicted"/>
<dbReference type="OrthoDB" id="841640at2759"/>
<dbReference type="Gene3D" id="2.40.70.10">
    <property type="entry name" value="Acid Proteases"/>
    <property type="match status" value="1"/>
</dbReference>
<dbReference type="Proteomes" id="UP001652660">
    <property type="component" value="Chromosome 4e"/>
</dbReference>
<evidence type="ECO:0000313" key="2">
    <source>
        <dbReference type="RefSeq" id="XP_027124313.1"/>
    </source>
</evidence>
<dbReference type="InterPro" id="IPR021109">
    <property type="entry name" value="Peptidase_aspartic_dom_sf"/>
</dbReference>
<dbReference type="PANTHER" id="PTHR33067">
    <property type="entry name" value="RNA-DIRECTED DNA POLYMERASE-RELATED"/>
    <property type="match status" value="1"/>
</dbReference>
<keyword evidence="1" id="KW-1185">Reference proteome</keyword>
<dbReference type="GeneID" id="113741015"/>
<reference evidence="1" key="1">
    <citation type="journal article" date="2025" name="Foods">
        <title>Unveiling the Microbial Signatures of Arabica Coffee Cherries: Insights into Ripeness Specific Diversity, Functional Traits, and Implications for Quality and Safety.</title>
        <authorList>
            <consortium name="RefSeq"/>
            <person name="Tenea G.N."/>
            <person name="Cifuentes V."/>
            <person name="Reyes P."/>
            <person name="Cevallos-Vallejos M."/>
        </authorList>
    </citation>
    <scope>NUCLEOTIDE SEQUENCE [LARGE SCALE GENOMIC DNA]</scope>
</reference>
<evidence type="ECO:0008006" key="3">
    <source>
        <dbReference type="Google" id="ProtNLM"/>
    </source>
</evidence>
<dbReference type="Pfam" id="PF13650">
    <property type="entry name" value="Asp_protease_2"/>
    <property type="match status" value="1"/>
</dbReference>
<dbReference type="AlphaFoldDB" id="A0A6P6X988"/>
<dbReference type="RefSeq" id="XP_027124313.1">
    <property type="nucleotide sequence ID" value="XM_027268512.1"/>
</dbReference>
<dbReference type="CDD" id="cd00303">
    <property type="entry name" value="retropepsin_like"/>
    <property type="match status" value="1"/>
</dbReference>
<gene>
    <name evidence="2" type="primary">LOC113741015</name>
</gene>
<reference evidence="2" key="2">
    <citation type="submission" date="2025-08" db="UniProtKB">
        <authorList>
            <consortium name="RefSeq"/>
        </authorList>
    </citation>
    <scope>IDENTIFICATION</scope>
    <source>
        <tissue evidence="2">Leaves</tissue>
    </source>
</reference>
<dbReference type="SUPFAM" id="SSF50630">
    <property type="entry name" value="Acid proteases"/>
    <property type="match status" value="1"/>
</dbReference>
<accession>A0A6P6X988</accession>
<organism evidence="1 2">
    <name type="scientific">Coffea arabica</name>
    <name type="common">Arabian coffee</name>
    <dbReference type="NCBI Taxonomy" id="13443"/>
    <lineage>
        <taxon>Eukaryota</taxon>
        <taxon>Viridiplantae</taxon>
        <taxon>Streptophyta</taxon>
        <taxon>Embryophyta</taxon>
        <taxon>Tracheophyta</taxon>
        <taxon>Spermatophyta</taxon>
        <taxon>Magnoliopsida</taxon>
        <taxon>eudicotyledons</taxon>
        <taxon>Gunneridae</taxon>
        <taxon>Pentapetalae</taxon>
        <taxon>asterids</taxon>
        <taxon>lamiids</taxon>
        <taxon>Gentianales</taxon>
        <taxon>Rubiaceae</taxon>
        <taxon>Ixoroideae</taxon>
        <taxon>Gardenieae complex</taxon>
        <taxon>Bertiereae - Coffeeae clade</taxon>
        <taxon>Coffeeae</taxon>
        <taxon>Coffea</taxon>
    </lineage>
</organism>
<sequence length="271" mass="31178">MIENKGNEESVSGEDEQLEKEIPSYAKFLKEIMTRKRKLEDREIIALTEEYSAIILNKLPPKLKDPRRFSLPCTIGNIEFSKALCDFGASVSLIPLTVARQLELHELKRTNITLQLADRSIRYSLGVLENILLKIQKCIILVNFVALDMEEDISIPIILGRPFLATAGTIIDVKNGKLKFQIGEEEGCKRRMMKKENYRPNIWMHNLFIGRGMFEKLGQEKRLPPPSEIETPKLELKPLPNHLKYEFLGENETLPMIVSAYLEEEQLNKLL</sequence>